<comment type="catalytic activity">
    <reaction evidence="4 5">
        <text>an aliphatic primary amide = an aliphatic nitrile + H2O</text>
        <dbReference type="Rhea" id="RHEA:12673"/>
        <dbReference type="ChEBI" id="CHEBI:15377"/>
        <dbReference type="ChEBI" id="CHEBI:65285"/>
        <dbReference type="ChEBI" id="CHEBI:80291"/>
        <dbReference type="EC" id="4.2.1.84"/>
    </reaction>
</comment>
<accession>A0A0Q3HZM9</accession>
<dbReference type="InterPro" id="IPR024690">
    <property type="entry name" value="CN_hydtase_beta_dom_C"/>
</dbReference>
<dbReference type="Proteomes" id="UP000051562">
    <property type="component" value="Unassembled WGS sequence"/>
</dbReference>
<dbReference type="GO" id="GO:0018822">
    <property type="term" value="F:nitrile hydratase activity"/>
    <property type="evidence" value="ECO:0007669"/>
    <property type="project" value="UniProtKB-EC"/>
</dbReference>
<evidence type="ECO:0000313" key="11">
    <source>
        <dbReference type="Proteomes" id="UP000190130"/>
    </source>
</evidence>
<keyword evidence="10" id="KW-1185">Reference proteome</keyword>
<sequence length="219" mass="24308">MNSAHDLGGQMAFGPVIPEPNEPVFHGDWEKRVLAINVAAGAMGAWTIDEIRHARESLPPAQYLSSTYYEIWLAALDKVLVKHGFLSPDELATGQPSAQRREPKRVLKGEEVAGVLRRGFPYEREAKAPARFAAGDKVRTIVMHPQHHTRLPRYARGKEGVVERVTGCHVFPDTGAQGQPEAAQWLYTVVFDGRELWGRDGDPSSTVSIEAWESYLEPA</sequence>
<keyword evidence="3 5" id="KW-0456">Lyase</keyword>
<evidence type="ECO:0000256" key="4">
    <source>
        <dbReference type="ARBA" id="ARBA00044877"/>
    </source>
</evidence>
<dbReference type="GO" id="GO:0046914">
    <property type="term" value="F:transition metal ion binding"/>
    <property type="evidence" value="ECO:0007669"/>
    <property type="project" value="InterPro"/>
</dbReference>
<dbReference type="EMBL" id="LMAR01000080">
    <property type="protein sequence ID" value="KQK28192.1"/>
    <property type="molecule type" value="Genomic_DNA"/>
</dbReference>
<evidence type="ECO:0000256" key="2">
    <source>
        <dbReference type="ARBA" id="ARBA00009098"/>
    </source>
</evidence>
<comment type="similarity">
    <text evidence="2 5">Belongs to the nitrile hydratase subunit beta family.</text>
</comment>
<dbReference type="NCBIfam" id="TIGR03888">
    <property type="entry name" value="nitrile_beta"/>
    <property type="match status" value="1"/>
</dbReference>
<dbReference type="AlphaFoldDB" id="A0A0Q3HZM9"/>
<dbReference type="InterPro" id="IPR042262">
    <property type="entry name" value="CN_hydtase_beta_C"/>
</dbReference>
<organism evidence="8 10">
    <name type="scientific">Bosea thiooxidans</name>
    <dbReference type="NCBI Taxonomy" id="53254"/>
    <lineage>
        <taxon>Bacteria</taxon>
        <taxon>Pseudomonadati</taxon>
        <taxon>Pseudomonadota</taxon>
        <taxon>Alphaproteobacteria</taxon>
        <taxon>Hyphomicrobiales</taxon>
        <taxon>Boseaceae</taxon>
        <taxon>Bosea</taxon>
    </lineage>
</organism>
<evidence type="ECO:0000256" key="1">
    <source>
        <dbReference type="ARBA" id="ARBA00004042"/>
    </source>
</evidence>
<dbReference type="InterPro" id="IPR008990">
    <property type="entry name" value="Elect_transpt_acc-like_dom_sf"/>
</dbReference>
<dbReference type="Pfam" id="PF02211">
    <property type="entry name" value="NHase_beta_C"/>
    <property type="match status" value="1"/>
</dbReference>
<evidence type="ECO:0000256" key="5">
    <source>
        <dbReference type="PIRNR" id="PIRNR001427"/>
    </source>
</evidence>
<evidence type="ECO:0000259" key="6">
    <source>
        <dbReference type="Pfam" id="PF02211"/>
    </source>
</evidence>
<name>A0A0Q3HZM9_9HYPH</name>
<dbReference type="InterPro" id="IPR003168">
    <property type="entry name" value="Nitrile_hydratase_bsu"/>
</dbReference>
<reference evidence="8 10" key="1">
    <citation type="submission" date="2015-10" db="EMBL/GenBank/DDBJ databases">
        <title>Draft genome of Bosea thiooxidans.</title>
        <authorList>
            <person name="Wang X."/>
        </authorList>
    </citation>
    <scope>NUCLEOTIDE SEQUENCE [LARGE SCALE GENOMIC DNA]</scope>
    <source>
        <strain evidence="8 10">CGMCC 9174</strain>
    </source>
</reference>
<feature type="domain" description="Nitrile hydratase beta subunit-like N-terminal" evidence="7">
    <location>
        <begin position="1"/>
        <end position="107"/>
    </location>
</feature>
<feature type="domain" description="Nitrile hydratase beta subunit" evidence="6">
    <location>
        <begin position="121"/>
        <end position="218"/>
    </location>
</feature>
<dbReference type="Gene3D" id="2.30.30.50">
    <property type="match status" value="1"/>
</dbReference>
<evidence type="ECO:0000256" key="3">
    <source>
        <dbReference type="ARBA" id="ARBA00023239"/>
    </source>
</evidence>
<dbReference type="PIRSF" id="PIRSF001427">
    <property type="entry name" value="NHase_beta"/>
    <property type="match status" value="1"/>
</dbReference>
<evidence type="ECO:0000313" key="10">
    <source>
        <dbReference type="Proteomes" id="UP000051562"/>
    </source>
</evidence>
<comment type="function">
    <text evidence="1 5">NHase catalyzes the hydration of various nitrile compounds to the corresponding amides.</text>
</comment>
<dbReference type="EC" id="4.2.1.84" evidence="5"/>
<gene>
    <name evidence="8" type="ORF">ARD30_22920</name>
    <name evidence="9" type="ORF">SAMN05660750_00933</name>
</gene>
<dbReference type="Pfam" id="PF21006">
    <property type="entry name" value="NHase_beta_N"/>
    <property type="match status" value="1"/>
</dbReference>
<evidence type="ECO:0000313" key="9">
    <source>
        <dbReference type="EMBL" id="SKB48995.1"/>
    </source>
</evidence>
<dbReference type="InterPro" id="IPR049054">
    <property type="entry name" value="CN_hydtase_beta-like_N"/>
</dbReference>
<evidence type="ECO:0000259" key="7">
    <source>
        <dbReference type="Pfam" id="PF21006"/>
    </source>
</evidence>
<dbReference type="SUPFAM" id="SSF50090">
    <property type="entry name" value="Electron transport accessory proteins"/>
    <property type="match status" value="1"/>
</dbReference>
<protein>
    <recommendedName>
        <fullName evidence="5">Nitrile hydratase subunit beta</fullName>
        <shortName evidence="5">NHase</shortName>
        <ecNumber evidence="5">4.2.1.84</ecNumber>
    </recommendedName>
</protein>
<dbReference type="Gene3D" id="1.10.472.20">
    <property type="entry name" value="Nitrile hydratase, beta subunit"/>
    <property type="match status" value="1"/>
</dbReference>
<dbReference type="RefSeq" id="WP_055730492.1">
    <property type="nucleotide sequence ID" value="NZ_FUYX01000002.1"/>
</dbReference>
<dbReference type="EMBL" id="FUYX01000002">
    <property type="protein sequence ID" value="SKB48995.1"/>
    <property type="molecule type" value="Genomic_DNA"/>
</dbReference>
<dbReference type="OrthoDB" id="3478924at2"/>
<evidence type="ECO:0000313" key="8">
    <source>
        <dbReference type="EMBL" id="KQK28192.1"/>
    </source>
</evidence>
<proteinExistence type="inferred from homology"/>
<reference evidence="9 11" key="2">
    <citation type="submission" date="2017-02" db="EMBL/GenBank/DDBJ databases">
        <authorList>
            <person name="Peterson S.W."/>
        </authorList>
    </citation>
    <scope>NUCLEOTIDE SEQUENCE [LARGE SCALE GENOMIC DNA]</scope>
    <source>
        <strain evidence="9 11">DSM 9653</strain>
    </source>
</reference>
<dbReference type="Proteomes" id="UP000190130">
    <property type="component" value="Unassembled WGS sequence"/>
</dbReference>
<dbReference type="STRING" id="53254.SAMN05660750_00933"/>